<evidence type="ECO:0000256" key="2">
    <source>
        <dbReference type="SAM" id="Phobius"/>
    </source>
</evidence>
<proteinExistence type="predicted"/>
<dbReference type="OrthoDB" id="331120at2157"/>
<reference evidence="3 4" key="1">
    <citation type="submission" date="2017-06" db="EMBL/GenBank/DDBJ databases">
        <authorList>
            <person name="Kim H.J."/>
            <person name="Triplett B.A."/>
        </authorList>
    </citation>
    <scope>NUCLEOTIDE SEQUENCE [LARGE SCALE GENOMIC DNA]</scope>
    <source>
        <strain evidence="3 4">DSM 8800</strain>
    </source>
</reference>
<feature type="compositionally biased region" description="Basic and acidic residues" evidence="1">
    <location>
        <begin position="30"/>
        <end position="52"/>
    </location>
</feature>
<dbReference type="EMBL" id="FZNQ01000001">
    <property type="protein sequence ID" value="SNR25995.1"/>
    <property type="molecule type" value="Genomic_DNA"/>
</dbReference>
<dbReference type="RefSeq" id="WP_089383385.1">
    <property type="nucleotide sequence ID" value="NZ_FZNQ01000001.1"/>
</dbReference>
<keyword evidence="2" id="KW-1133">Transmembrane helix</keyword>
<keyword evidence="2" id="KW-0472">Membrane</keyword>
<accession>A0A238UUW4</accession>
<dbReference type="Proteomes" id="UP000198397">
    <property type="component" value="Unassembled WGS sequence"/>
</dbReference>
<evidence type="ECO:0000313" key="3">
    <source>
        <dbReference type="EMBL" id="SNR25995.1"/>
    </source>
</evidence>
<protein>
    <submittedName>
        <fullName evidence="3">Uncharacterized protein</fullName>
    </submittedName>
</protein>
<feature type="region of interest" description="Disordered" evidence="1">
    <location>
        <begin position="1"/>
        <end position="53"/>
    </location>
</feature>
<evidence type="ECO:0000313" key="4">
    <source>
        <dbReference type="Proteomes" id="UP000198397"/>
    </source>
</evidence>
<gene>
    <name evidence="3" type="ORF">SAMN06264855_101430</name>
</gene>
<keyword evidence="4" id="KW-1185">Reference proteome</keyword>
<evidence type="ECO:0000256" key="1">
    <source>
        <dbReference type="SAM" id="MobiDB-lite"/>
    </source>
</evidence>
<name>A0A238UUW4_HALVU</name>
<organism evidence="3 4">
    <name type="scientific">Halorubrum vacuolatum</name>
    <name type="common">Natronobacterium vacuolatum</name>
    <dbReference type="NCBI Taxonomy" id="63740"/>
    <lineage>
        <taxon>Archaea</taxon>
        <taxon>Methanobacteriati</taxon>
        <taxon>Methanobacteriota</taxon>
        <taxon>Stenosarchaea group</taxon>
        <taxon>Halobacteria</taxon>
        <taxon>Halobacteriales</taxon>
        <taxon>Haloferacaceae</taxon>
        <taxon>Halorubrum</taxon>
    </lineage>
</organism>
<feature type="transmembrane region" description="Helical" evidence="2">
    <location>
        <begin position="77"/>
        <end position="97"/>
    </location>
</feature>
<dbReference type="AlphaFoldDB" id="A0A238UUW4"/>
<sequence length="126" mass="13851">MTDDADADATAHGDPTRRTASVNAATDAGEADRPTDRVASETPDDDRFRPSEDIDFSDLSLPQRVFVAALQNPMRGVFILILFAFAFSFYIAFWMVFPQVAAFISALGLVLIAILIGIYYVLDRVT</sequence>
<keyword evidence="2" id="KW-0812">Transmembrane</keyword>
<feature type="transmembrane region" description="Helical" evidence="2">
    <location>
        <begin position="103"/>
        <end position="122"/>
    </location>
</feature>